<comment type="caution">
    <text evidence="3">The sequence shown here is derived from an EMBL/GenBank/DDBJ whole genome shotgun (WGS) entry which is preliminary data.</text>
</comment>
<dbReference type="RefSeq" id="WP_250097642.1">
    <property type="nucleotide sequence ID" value="NZ_JAKRYL010000019.1"/>
</dbReference>
<dbReference type="Pfam" id="PF25583">
    <property type="entry name" value="WCX"/>
    <property type="match status" value="1"/>
</dbReference>
<protein>
    <submittedName>
        <fullName evidence="3">WYL domain-containing protein</fullName>
    </submittedName>
</protein>
<dbReference type="InterPro" id="IPR051534">
    <property type="entry name" value="CBASS_pafABC_assoc_protein"/>
</dbReference>
<keyword evidence="4" id="KW-1185">Reference proteome</keyword>
<dbReference type="InterPro" id="IPR057727">
    <property type="entry name" value="WCX_dom"/>
</dbReference>
<accession>A0A9X2CUY8</accession>
<dbReference type="Pfam" id="PF13280">
    <property type="entry name" value="WYL"/>
    <property type="match status" value="1"/>
</dbReference>
<evidence type="ECO:0000259" key="2">
    <source>
        <dbReference type="Pfam" id="PF25583"/>
    </source>
</evidence>
<dbReference type="AlphaFoldDB" id="A0A9X2CUY8"/>
<evidence type="ECO:0000259" key="1">
    <source>
        <dbReference type="Pfam" id="PF13280"/>
    </source>
</evidence>
<dbReference type="Proteomes" id="UP001139150">
    <property type="component" value="Unassembled WGS sequence"/>
</dbReference>
<organism evidence="3 4">
    <name type="scientific">Halalkalibacter alkaliphilus</name>
    <dbReference type="NCBI Taxonomy" id="2917993"/>
    <lineage>
        <taxon>Bacteria</taxon>
        <taxon>Bacillati</taxon>
        <taxon>Bacillota</taxon>
        <taxon>Bacilli</taxon>
        <taxon>Bacillales</taxon>
        <taxon>Bacillaceae</taxon>
        <taxon>Halalkalibacter</taxon>
    </lineage>
</organism>
<name>A0A9X2CUY8_9BACI</name>
<feature type="domain" description="WCX" evidence="2">
    <location>
        <begin position="249"/>
        <end position="323"/>
    </location>
</feature>
<dbReference type="PANTHER" id="PTHR34580:SF1">
    <property type="entry name" value="PROTEIN PAFC"/>
    <property type="match status" value="1"/>
</dbReference>
<dbReference type="PANTHER" id="PTHR34580">
    <property type="match status" value="1"/>
</dbReference>
<gene>
    <name evidence="3" type="ORF">MF646_16645</name>
</gene>
<dbReference type="InterPro" id="IPR026881">
    <property type="entry name" value="WYL_dom"/>
</dbReference>
<proteinExistence type="predicted"/>
<sequence length="376" mass="44277">MKDVSSKDRLLKLRELLERETDENHELSVDEIIAKLKLELGDEFKVEKKAIKDDIESLNRCGFEVMAQPGKFGKKYYSHQSRMFELYELRLLIDAILSARFITKKDSEELISKIKFLTSKQLAKDLPSQIFFDQSVKGNYKPIKIDIDRLHIAITENKKVQFQYGRYNVNKEFVLSRNGEFYEVAPYALVWKNDFYYLIGIFENEEEFRHYRVDRMRKVEITDQSFQRTSINISEYVHNTFHMYAGQEEWIKIRFKKDLINVVLDRFGLDVDIKKLDEDYFLLTTKAAVSDGLVAWILTWGSDAKVVAPLALVDNVKQEVKKLFQQYEEYYLRGVRKNVHPLLYSVNKERYSKKVCTNLVSFNGTLCKGIIIDKEG</sequence>
<evidence type="ECO:0000313" key="4">
    <source>
        <dbReference type="Proteomes" id="UP001139150"/>
    </source>
</evidence>
<evidence type="ECO:0000313" key="3">
    <source>
        <dbReference type="EMBL" id="MCL7748753.1"/>
    </source>
</evidence>
<dbReference type="EMBL" id="JAKRYL010000019">
    <property type="protein sequence ID" value="MCL7748753.1"/>
    <property type="molecule type" value="Genomic_DNA"/>
</dbReference>
<dbReference type="PROSITE" id="PS52050">
    <property type="entry name" value="WYL"/>
    <property type="match status" value="1"/>
</dbReference>
<reference evidence="3" key="1">
    <citation type="submission" date="2022-02" db="EMBL/GenBank/DDBJ databases">
        <title>Halalkalibacter sp. nov. isolated from Lonar Lake, India.</title>
        <authorList>
            <person name="Joshi A."/>
            <person name="Thite S."/>
            <person name="Lodha T."/>
        </authorList>
    </citation>
    <scope>NUCLEOTIDE SEQUENCE</scope>
    <source>
        <strain evidence="3">MEB205</strain>
    </source>
</reference>
<feature type="domain" description="WYL" evidence="1">
    <location>
        <begin position="148"/>
        <end position="221"/>
    </location>
</feature>